<comment type="function">
    <text evidence="1">Catalyzes two steps in the biosynthesis of coenzyme A. In the first step cysteine is conjugated to 4'-phosphopantothenate to form 4-phosphopantothenoylcysteine, in the latter compound is decarboxylated to form 4'-phosphopantotheine.</text>
</comment>
<dbReference type="EC" id="4.1.1.36" evidence="1"/>
<keyword evidence="1" id="KW-0288">FMN</keyword>
<dbReference type="InterPro" id="IPR007085">
    <property type="entry name" value="DNA/pantothenate-metab_flavo_C"/>
</dbReference>
<dbReference type="InterPro" id="IPR035929">
    <property type="entry name" value="CoaB-like_sf"/>
</dbReference>
<evidence type="ECO:0000313" key="3">
    <source>
        <dbReference type="EMBL" id="CAA9407942.1"/>
    </source>
</evidence>
<dbReference type="Pfam" id="PF04127">
    <property type="entry name" value="DFP"/>
    <property type="match status" value="1"/>
</dbReference>
<gene>
    <name evidence="3" type="ORF">AVDCRST_MAG55-1126</name>
</gene>
<dbReference type="GO" id="GO:0015941">
    <property type="term" value="P:pantothenate catabolic process"/>
    <property type="evidence" value="ECO:0007669"/>
    <property type="project" value="InterPro"/>
</dbReference>
<dbReference type="UniPathway" id="UPA00241">
    <property type="reaction ID" value="UER00353"/>
</dbReference>
<comment type="similarity">
    <text evidence="1">In the C-terminal section; belongs to the PPC synthetase family.</text>
</comment>
<keyword evidence="1 3" id="KW-0436">Ligase</keyword>
<keyword evidence="1" id="KW-0210">Decarboxylase</keyword>
<dbReference type="Gene3D" id="3.40.50.1950">
    <property type="entry name" value="Flavin prenyltransferase-like"/>
    <property type="match status" value="1"/>
</dbReference>
<dbReference type="InterPro" id="IPR005252">
    <property type="entry name" value="CoaBC"/>
</dbReference>
<comment type="pathway">
    <text evidence="1">Cofactor biosynthesis; coenzyme A biosynthesis; CoA from (R)-pantothenate: step 2/5.</text>
</comment>
<comment type="similarity">
    <text evidence="1">In the N-terminal section; belongs to the HFCD (homo-oligomeric flavin containing Cys decarboxylase) superfamily.</text>
</comment>
<dbReference type="EC" id="6.3.2.5" evidence="1"/>
<dbReference type="Gene3D" id="3.40.50.10300">
    <property type="entry name" value="CoaB-like"/>
    <property type="match status" value="1"/>
</dbReference>
<evidence type="ECO:0000259" key="2">
    <source>
        <dbReference type="Pfam" id="PF04127"/>
    </source>
</evidence>
<comment type="pathway">
    <text evidence="1">Cofactor biosynthesis; coenzyme A biosynthesis; CoA from (R)-pantothenate: step 3/5.</text>
</comment>
<comment type="cofactor">
    <cofactor evidence="1">
        <name>FMN</name>
        <dbReference type="ChEBI" id="CHEBI:58210"/>
    </cofactor>
</comment>
<accession>A0A6J4P943</accession>
<reference evidence="3" key="1">
    <citation type="submission" date="2020-02" db="EMBL/GenBank/DDBJ databases">
        <authorList>
            <person name="Meier V. D."/>
        </authorList>
    </citation>
    <scope>NUCLEOTIDE SEQUENCE</scope>
    <source>
        <strain evidence="3">AVDCRST_MAG55</strain>
    </source>
</reference>
<name>A0A6J4P943_9ACTN</name>
<dbReference type="SUPFAM" id="SSF52507">
    <property type="entry name" value="Homo-oligomeric flavin-containing Cys decarboxylases, HFCD"/>
    <property type="match status" value="1"/>
</dbReference>
<proteinExistence type="inferred from homology"/>
<comment type="catalytic activity">
    <reaction evidence="1">
        <text>N-[(R)-4-phosphopantothenoyl]-L-cysteine + H(+) = (R)-4'-phosphopantetheine + CO2</text>
        <dbReference type="Rhea" id="RHEA:16793"/>
        <dbReference type="ChEBI" id="CHEBI:15378"/>
        <dbReference type="ChEBI" id="CHEBI:16526"/>
        <dbReference type="ChEBI" id="CHEBI:59458"/>
        <dbReference type="ChEBI" id="CHEBI:61723"/>
        <dbReference type="EC" id="4.1.1.36"/>
    </reaction>
</comment>
<keyword evidence="1 3" id="KW-0456">Lyase</keyword>
<dbReference type="GO" id="GO:0010181">
    <property type="term" value="F:FMN binding"/>
    <property type="evidence" value="ECO:0007669"/>
    <property type="project" value="InterPro"/>
</dbReference>
<dbReference type="GO" id="GO:0004633">
    <property type="term" value="F:phosphopantothenoylcysteine decarboxylase activity"/>
    <property type="evidence" value="ECO:0007669"/>
    <property type="project" value="UniProtKB-EC"/>
</dbReference>
<dbReference type="InterPro" id="IPR036551">
    <property type="entry name" value="Flavin_trans-like"/>
</dbReference>
<organism evidence="3">
    <name type="scientific">uncultured Rubrobacteraceae bacterium</name>
    <dbReference type="NCBI Taxonomy" id="349277"/>
    <lineage>
        <taxon>Bacteria</taxon>
        <taxon>Bacillati</taxon>
        <taxon>Actinomycetota</taxon>
        <taxon>Rubrobacteria</taxon>
        <taxon>Rubrobacterales</taxon>
        <taxon>Rubrobacteraceae</taxon>
        <taxon>environmental samples</taxon>
    </lineage>
</organism>
<dbReference type="GO" id="GO:0004632">
    <property type="term" value="F:phosphopantothenate--cysteine ligase activity"/>
    <property type="evidence" value="ECO:0007669"/>
    <property type="project" value="UniProtKB-EC"/>
</dbReference>
<sequence>MILVSVGPTAGALCAPAISRDLTAAGHEVQVILEPRTERFVGPGAFVLPTRVGAPSDVPGVVLLAPATAGTLSRLARGLDVGPAGAYLGGGVPVFVAPDLDAATASNPAVGANLEALRADGKHVVLGDGGGMAGVGEVVARVLAGLGGPMAGLRVLVTAGGTHEPLDSVRYIGNRSSGKMGLALARGALRLGAQVTVVAANVAPREPGVEWRDVETVEQLRDEVLRRAGGADALIMAAAVSDFTPSSPAREKIRRSHGVRSVELEPTPDVLRAVRGQNPDLFVVGFAATHGDPVADAREKLRGKGVDIVVGNDISRKGLGFGAEENEVHVVTRRGERFVPRASKTEVAREILDDVLAGLKEER</sequence>
<dbReference type="GO" id="GO:0015937">
    <property type="term" value="P:coenzyme A biosynthetic process"/>
    <property type="evidence" value="ECO:0007669"/>
    <property type="project" value="UniProtKB-UniPathway"/>
</dbReference>
<dbReference type="AlphaFoldDB" id="A0A6J4P943"/>
<dbReference type="NCBIfam" id="TIGR00521">
    <property type="entry name" value="coaBC_dfp"/>
    <property type="match status" value="1"/>
</dbReference>
<dbReference type="SUPFAM" id="SSF102645">
    <property type="entry name" value="CoaB-like"/>
    <property type="match status" value="1"/>
</dbReference>
<evidence type="ECO:0000256" key="1">
    <source>
        <dbReference type="RuleBase" id="RU364078"/>
    </source>
</evidence>
<feature type="domain" description="DNA/pantothenate metabolism flavoprotein C-terminal" evidence="2">
    <location>
        <begin position="150"/>
        <end position="356"/>
    </location>
</feature>
<keyword evidence="1" id="KW-0285">Flavoprotein</keyword>
<comment type="catalytic activity">
    <reaction evidence="1">
        <text>(R)-4'-phosphopantothenate + L-cysteine + CTP = N-[(R)-4-phosphopantothenoyl]-L-cysteine + CMP + diphosphate + H(+)</text>
        <dbReference type="Rhea" id="RHEA:19397"/>
        <dbReference type="ChEBI" id="CHEBI:10986"/>
        <dbReference type="ChEBI" id="CHEBI:15378"/>
        <dbReference type="ChEBI" id="CHEBI:33019"/>
        <dbReference type="ChEBI" id="CHEBI:35235"/>
        <dbReference type="ChEBI" id="CHEBI:37563"/>
        <dbReference type="ChEBI" id="CHEBI:59458"/>
        <dbReference type="ChEBI" id="CHEBI:60377"/>
        <dbReference type="EC" id="6.3.2.5"/>
    </reaction>
</comment>
<dbReference type="EMBL" id="CADCUZ010000045">
    <property type="protein sequence ID" value="CAA9407942.1"/>
    <property type="molecule type" value="Genomic_DNA"/>
</dbReference>
<protein>
    <recommendedName>
        <fullName evidence="1">Coenzyme A biosynthesis bifunctional protein CoaBC</fullName>
        <ecNumber evidence="1">4.1.1.36</ecNumber>
        <ecNumber evidence="1">6.3.2.5</ecNumber>
    </recommendedName>
    <alternativeName>
        <fullName evidence="1">DNA/pantothenate metabolism flavoprotein</fullName>
    </alternativeName>
</protein>